<dbReference type="SUPFAM" id="SSF53187">
    <property type="entry name" value="Zn-dependent exopeptidases"/>
    <property type="match status" value="1"/>
</dbReference>
<evidence type="ECO:0000313" key="3">
    <source>
        <dbReference type="EMBL" id="OYD09644.1"/>
    </source>
</evidence>
<dbReference type="Gene3D" id="3.40.630.40">
    <property type="entry name" value="Zn-dependent exopeptidases"/>
    <property type="match status" value="1"/>
</dbReference>
<dbReference type="AlphaFoldDB" id="A0A235BBF9"/>
<evidence type="ECO:0000313" key="4">
    <source>
        <dbReference type="Proteomes" id="UP000215459"/>
    </source>
</evidence>
<dbReference type="SMART" id="SM00646">
    <property type="entry name" value="Ami_3"/>
    <property type="match status" value="1"/>
</dbReference>
<sequence length="192" mass="20952">MALVVLDPGHGGSDPGATNGGYQEKNFTLEIALKTRDYLLNNYHVDILMTRTTDTDVSLADRVALANNNGADYFVSIHINAGGGTGFESFIYDGSVSPNTVEWRRILHDAIMSRIGNSWDVYDRGKKRANFYVLRETAMSAVLTENLFIDTQQDLNKLTNSSFIADVARAHAEGIAQALSLSAKVPTAGSRH</sequence>
<dbReference type="InterPro" id="IPR050695">
    <property type="entry name" value="N-acetylmuramoyl_amidase_3"/>
</dbReference>
<dbReference type="EMBL" id="NOWF01000001">
    <property type="protein sequence ID" value="OYD09644.1"/>
    <property type="molecule type" value="Genomic_DNA"/>
</dbReference>
<dbReference type="GO" id="GO:0030288">
    <property type="term" value="C:outer membrane-bounded periplasmic space"/>
    <property type="evidence" value="ECO:0007669"/>
    <property type="project" value="TreeGrafter"/>
</dbReference>
<evidence type="ECO:0000259" key="2">
    <source>
        <dbReference type="SMART" id="SM00646"/>
    </source>
</evidence>
<dbReference type="InterPro" id="IPR002508">
    <property type="entry name" value="MurNAc-LAA_cat"/>
</dbReference>
<dbReference type="GO" id="GO:0009253">
    <property type="term" value="P:peptidoglycan catabolic process"/>
    <property type="evidence" value="ECO:0007669"/>
    <property type="project" value="InterPro"/>
</dbReference>
<dbReference type="Proteomes" id="UP000215459">
    <property type="component" value="Unassembled WGS sequence"/>
</dbReference>
<accession>A0A235BBF9</accession>
<name>A0A235BBF9_9BACL</name>
<dbReference type="PANTHER" id="PTHR30404">
    <property type="entry name" value="N-ACETYLMURAMOYL-L-ALANINE AMIDASE"/>
    <property type="match status" value="1"/>
</dbReference>
<comment type="caution">
    <text evidence="3">The sequence shown here is derived from an EMBL/GenBank/DDBJ whole genome shotgun (WGS) entry which is preliminary data.</text>
</comment>
<feature type="domain" description="MurNAc-LAA" evidence="2">
    <location>
        <begin position="63"/>
        <end position="176"/>
    </location>
</feature>
<organism evidence="3 4">
    <name type="scientific">Paludifilum halophilum</name>
    <dbReference type="NCBI Taxonomy" id="1642702"/>
    <lineage>
        <taxon>Bacteria</taxon>
        <taxon>Bacillati</taxon>
        <taxon>Bacillota</taxon>
        <taxon>Bacilli</taxon>
        <taxon>Bacillales</taxon>
        <taxon>Thermoactinomycetaceae</taxon>
        <taxon>Paludifilum</taxon>
    </lineage>
</organism>
<dbReference type="OrthoDB" id="9816557at2"/>
<keyword evidence="1" id="KW-0378">Hydrolase</keyword>
<gene>
    <name evidence="3" type="ORF">CHM34_01135</name>
</gene>
<dbReference type="CDD" id="cd02696">
    <property type="entry name" value="MurNAc-LAA"/>
    <property type="match status" value="1"/>
</dbReference>
<protein>
    <submittedName>
        <fullName evidence="3">N-acetylmuramoyl-L-alanine amidase</fullName>
    </submittedName>
</protein>
<dbReference type="PANTHER" id="PTHR30404:SF0">
    <property type="entry name" value="N-ACETYLMURAMOYL-L-ALANINE AMIDASE AMIC"/>
    <property type="match status" value="1"/>
</dbReference>
<keyword evidence="4" id="KW-1185">Reference proteome</keyword>
<evidence type="ECO:0000256" key="1">
    <source>
        <dbReference type="ARBA" id="ARBA00022801"/>
    </source>
</evidence>
<dbReference type="RefSeq" id="WP_094262744.1">
    <property type="nucleotide sequence ID" value="NZ_NOWF01000001.1"/>
</dbReference>
<dbReference type="Pfam" id="PF01520">
    <property type="entry name" value="Amidase_3"/>
    <property type="match status" value="1"/>
</dbReference>
<proteinExistence type="predicted"/>
<dbReference type="GO" id="GO:0008745">
    <property type="term" value="F:N-acetylmuramoyl-L-alanine amidase activity"/>
    <property type="evidence" value="ECO:0007669"/>
    <property type="project" value="InterPro"/>
</dbReference>
<reference evidence="3 4" key="1">
    <citation type="submission" date="2017-07" db="EMBL/GenBank/DDBJ databases">
        <title>The genome sequence of Paludifilum halophilum highlights mechanisms for microbial adaptation to high salt environemnts.</title>
        <authorList>
            <person name="Belbahri L."/>
        </authorList>
    </citation>
    <scope>NUCLEOTIDE SEQUENCE [LARGE SCALE GENOMIC DNA]</scope>
    <source>
        <strain evidence="3 4">DSM 102817</strain>
    </source>
</reference>